<dbReference type="AlphaFoldDB" id="A0A7U3WAV0"/>
<evidence type="ECO:0000256" key="1">
    <source>
        <dbReference type="SAM" id="Phobius"/>
    </source>
</evidence>
<keyword evidence="1" id="KW-0472">Membrane</keyword>
<dbReference type="Proteomes" id="UP000595001">
    <property type="component" value="Chromosome"/>
</dbReference>
<dbReference type="EMBL" id="CP065856">
    <property type="protein sequence ID" value="QPV64745.1"/>
    <property type="molecule type" value="Genomic_DNA"/>
</dbReference>
<dbReference type="InterPro" id="IPR055685">
    <property type="entry name" value="DUF7261"/>
</dbReference>
<dbReference type="RefSeq" id="WP_198063506.1">
    <property type="nucleotide sequence ID" value="NZ_CP065856.1"/>
</dbReference>
<sequence length="328" mass="35381">MAGIAFSDTRRDRRAQLLLAGAFILAVALIGLTIVFTSSSYTTALVNQENEVVRGADAVSVREAVQADLTRHFEHVYETNPRGSRRAPFEAVVAPVGNETAGHYSRQGRLVNVTMDASGAGFIEGTHIKQGQSAELSNPGGVGPSTKDWIVAENTELRNATFQITDIRARNPQNAINISFDTPASAGGNWSVTLHRSNTSPIELVIRSRSPEGIERTCTRPDPNVAGQDLYVNLDAGTAAGNPCTALAPIDPGRHRYDINITRGQRASGKYWMIVSKPPSDADVTTFSVGSIDAQTDGVLYGARVRYRYHSGTVSYETNVDIAHREIA</sequence>
<dbReference type="KEGG" id="hlt:I7X12_09135"/>
<evidence type="ECO:0000313" key="2">
    <source>
        <dbReference type="EMBL" id="QPV64745.1"/>
    </source>
</evidence>
<keyword evidence="3" id="KW-1185">Reference proteome</keyword>
<name>A0A7U3WAV0_9EURY</name>
<dbReference type="OrthoDB" id="238714at2157"/>
<protein>
    <submittedName>
        <fullName evidence="2">Uncharacterized protein</fullName>
    </submittedName>
</protein>
<evidence type="ECO:0000313" key="3">
    <source>
        <dbReference type="Proteomes" id="UP000595001"/>
    </source>
</evidence>
<dbReference type="GeneID" id="60588654"/>
<dbReference type="Pfam" id="PF23922">
    <property type="entry name" value="DUF7261"/>
    <property type="match status" value="1"/>
</dbReference>
<keyword evidence="1" id="KW-1133">Transmembrane helix</keyword>
<organism evidence="2 3">
    <name type="scientific">Halosimplex litoreum</name>
    <dbReference type="NCBI Taxonomy" id="1198301"/>
    <lineage>
        <taxon>Archaea</taxon>
        <taxon>Methanobacteriati</taxon>
        <taxon>Methanobacteriota</taxon>
        <taxon>Stenosarchaea group</taxon>
        <taxon>Halobacteria</taxon>
        <taxon>Halobacteriales</taxon>
        <taxon>Haloarculaceae</taxon>
        <taxon>Halosimplex</taxon>
    </lineage>
</organism>
<feature type="transmembrane region" description="Helical" evidence="1">
    <location>
        <begin position="17"/>
        <end position="36"/>
    </location>
</feature>
<proteinExistence type="predicted"/>
<keyword evidence="1" id="KW-0812">Transmembrane</keyword>
<accession>A0A7U3WAV0</accession>
<gene>
    <name evidence="2" type="ORF">I7X12_09135</name>
</gene>
<reference evidence="2 3" key="1">
    <citation type="submission" date="2020-12" db="EMBL/GenBank/DDBJ databases">
        <title>Halosimplex halophilum sp. nov. and Halosimplex salinum sp. nov., two new members of the genus Halosimplex.</title>
        <authorList>
            <person name="Cui H.L."/>
        </authorList>
    </citation>
    <scope>NUCLEOTIDE SEQUENCE [LARGE SCALE GENOMIC DNA]</scope>
    <source>
        <strain evidence="2 3">YGH94</strain>
    </source>
</reference>